<evidence type="ECO:0000256" key="2">
    <source>
        <dbReference type="SAM" id="SignalP"/>
    </source>
</evidence>
<evidence type="ECO:0000256" key="1">
    <source>
        <dbReference type="SAM" id="MobiDB-lite"/>
    </source>
</evidence>
<feature type="signal peptide" evidence="2">
    <location>
        <begin position="1"/>
        <end position="26"/>
    </location>
</feature>
<dbReference type="OrthoDB" id="6046130at2"/>
<keyword evidence="2" id="KW-0732">Signal</keyword>
<evidence type="ECO:0000313" key="3">
    <source>
        <dbReference type="EMBL" id="OWQ56170.1"/>
    </source>
</evidence>
<dbReference type="AlphaFoldDB" id="A0A246HS06"/>
<dbReference type="PROSITE" id="PS51257">
    <property type="entry name" value="PROKAR_LIPOPROTEIN"/>
    <property type="match status" value="1"/>
</dbReference>
<sequence>MRVRSLFGVIVMSGLALSGLSGCATYDDVASRPQCEDSPQVKDLPAQVARRESRCNELNIRFNDDRGGDSKPLDFSGKNKDG</sequence>
<comment type="caution">
    <text evidence="3">The sequence shown here is derived from an EMBL/GenBank/DDBJ whole genome shotgun (WGS) entry which is preliminary data.</text>
</comment>
<accession>A0A246HS06</accession>
<gene>
    <name evidence="3" type="ORF">CEE60_03315</name>
</gene>
<protein>
    <recommendedName>
        <fullName evidence="5">Entry exclusion lipoprotein TrbK</fullName>
    </recommendedName>
</protein>
<name>A0A246HS06_STEMA</name>
<dbReference type="EMBL" id="NIVS01000008">
    <property type="protein sequence ID" value="OWQ56170.1"/>
    <property type="molecule type" value="Genomic_DNA"/>
</dbReference>
<dbReference type="Proteomes" id="UP000198157">
    <property type="component" value="Unassembled WGS sequence"/>
</dbReference>
<organism evidence="3 4">
    <name type="scientific">Stenotrophomonas maltophilia</name>
    <name type="common">Pseudomonas maltophilia</name>
    <name type="synonym">Xanthomonas maltophilia</name>
    <dbReference type="NCBI Taxonomy" id="40324"/>
    <lineage>
        <taxon>Bacteria</taxon>
        <taxon>Pseudomonadati</taxon>
        <taxon>Pseudomonadota</taxon>
        <taxon>Gammaproteobacteria</taxon>
        <taxon>Lysobacterales</taxon>
        <taxon>Lysobacteraceae</taxon>
        <taxon>Stenotrophomonas</taxon>
        <taxon>Stenotrophomonas maltophilia group</taxon>
    </lineage>
</organism>
<feature type="chain" id="PRO_5012241698" description="Entry exclusion lipoprotein TrbK" evidence="2">
    <location>
        <begin position="27"/>
        <end position="82"/>
    </location>
</feature>
<reference evidence="3 4" key="1">
    <citation type="submission" date="2017-06" db="EMBL/GenBank/DDBJ databases">
        <authorList>
            <person name="Kim H.J."/>
            <person name="Triplett B.A."/>
        </authorList>
    </citation>
    <scope>NUCLEOTIDE SEQUENCE [LARGE SCALE GENOMIC DNA]</scope>
    <source>
        <strain evidence="3 4">13146</strain>
    </source>
</reference>
<proteinExistence type="predicted"/>
<feature type="region of interest" description="Disordered" evidence="1">
    <location>
        <begin position="61"/>
        <end position="82"/>
    </location>
</feature>
<feature type="compositionally biased region" description="Basic and acidic residues" evidence="1">
    <location>
        <begin position="62"/>
        <end position="82"/>
    </location>
</feature>
<evidence type="ECO:0008006" key="5">
    <source>
        <dbReference type="Google" id="ProtNLM"/>
    </source>
</evidence>
<evidence type="ECO:0000313" key="4">
    <source>
        <dbReference type="Proteomes" id="UP000198157"/>
    </source>
</evidence>